<reference evidence="2" key="1">
    <citation type="submission" date="2018-08" db="EMBL/GenBank/DDBJ databases">
        <title>Identification of Burkholderia cepacia strains that express a Burkholderia pseudomallei-like capsular polysaccharide.</title>
        <authorList>
            <person name="Burtnick M.N."/>
            <person name="Vongsouvath M."/>
            <person name="Newton P."/>
            <person name="Wuthiekanun V."/>
            <person name="Limmathurotsakul D."/>
            <person name="Brett P.J."/>
            <person name="Chantratita N."/>
            <person name="Dance D.A."/>
        </authorList>
    </citation>
    <scope>NUCLEOTIDE SEQUENCE</scope>
    <source>
        <strain evidence="2">SBXCC001</strain>
    </source>
</reference>
<protein>
    <submittedName>
        <fullName evidence="2">Uncharacterized protein</fullName>
    </submittedName>
</protein>
<dbReference type="EMBL" id="QXCT01000002">
    <property type="protein sequence ID" value="MDW9257015.1"/>
    <property type="molecule type" value="Genomic_DNA"/>
</dbReference>
<name>A0AAW9D4W6_BURTH</name>
<organism evidence="2 3">
    <name type="scientific">Burkholderia thailandensis</name>
    <dbReference type="NCBI Taxonomy" id="57975"/>
    <lineage>
        <taxon>Bacteria</taxon>
        <taxon>Pseudomonadati</taxon>
        <taxon>Pseudomonadota</taxon>
        <taxon>Betaproteobacteria</taxon>
        <taxon>Burkholderiales</taxon>
        <taxon>Burkholderiaceae</taxon>
        <taxon>Burkholderia</taxon>
        <taxon>pseudomallei group</taxon>
    </lineage>
</organism>
<feature type="region of interest" description="Disordered" evidence="1">
    <location>
        <begin position="1"/>
        <end position="20"/>
    </location>
</feature>
<dbReference type="Proteomes" id="UP001272137">
    <property type="component" value="Unassembled WGS sequence"/>
</dbReference>
<evidence type="ECO:0000313" key="3">
    <source>
        <dbReference type="Proteomes" id="UP001272137"/>
    </source>
</evidence>
<sequence>MFRACHARRTGDTRPDQESRIEFGPACLAIRALGRIGTDRASAIEPIERIDRATASARARRRPGPFIQPVTGATAAGSE</sequence>
<dbReference type="AlphaFoldDB" id="A0AAW9D4W6"/>
<evidence type="ECO:0000256" key="1">
    <source>
        <dbReference type="SAM" id="MobiDB-lite"/>
    </source>
</evidence>
<feature type="compositionally biased region" description="Basic and acidic residues" evidence="1">
    <location>
        <begin position="9"/>
        <end position="20"/>
    </location>
</feature>
<accession>A0AAW9D4W6</accession>
<evidence type="ECO:0000313" key="2">
    <source>
        <dbReference type="EMBL" id="MDW9257015.1"/>
    </source>
</evidence>
<feature type="region of interest" description="Disordered" evidence="1">
    <location>
        <begin position="54"/>
        <end position="79"/>
    </location>
</feature>
<gene>
    <name evidence="2" type="ORF">C7S16_3208</name>
</gene>
<proteinExistence type="predicted"/>
<comment type="caution">
    <text evidence="2">The sequence shown here is derived from an EMBL/GenBank/DDBJ whole genome shotgun (WGS) entry which is preliminary data.</text>
</comment>